<gene>
    <name evidence="2" type="ORF">PUN28_018403</name>
</gene>
<dbReference type="Proteomes" id="UP001430953">
    <property type="component" value="Unassembled WGS sequence"/>
</dbReference>
<feature type="compositionally biased region" description="Basic and acidic residues" evidence="1">
    <location>
        <begin position="61"/>
        <end position="86"/>
    </location>
</feature>
<protein>
    <submittedName>
        <fullName evidence="2">Uncharacterized protein</fullName>
    </submittedName>
</protein>
<evidence type="ECO:0000256" key="1">
    <source>
        <dbReference type="SAM" id="MobiDB-lite"/>
    </source>
</evidence>
<dbReference type="AlphaFoldDB" id="A0AAW2EIR4"/>
<feature type="region of interest" description="Disordered" evidence="1">
    <location>
        <begin position="1"/>
        <end position="41"/>
    </location>
</feature>
<accession>A0AAW2EIR4</accession>
<organism evidence="2 3">
    <name type="scientific">Cardiocondyla obscurior</name>
    <dbReference type="NCBI Taxonomy" id="286306"/>
    <lineage>
        <taxon>Eukaryota</taxon>
        <taxon>Metazoa</taxon>
        <taxon>Ecdysozoa</taxon>
        <taxon>Arthropoda</taxon>
        <taxon>Hexapoda</taxon>
        <taxon>Insecta</taxon>
        <taxon>Pterygota</taxon>
        <taxon>Neoptera</taxon>
        <taxon>Endopterygota</taxon>
        <taxon>Hymenoptera</taxon>
        <taxon>Apocrita</taxon>
        <taxon>Aculeata</taxon>
        <taxon>Formicoidea</taxon>
        <taxon>Formicidae</taxon>
        <taxon>Myrmicinae</taxon>
        <taxon>Cardiocondyla</taxon>
    </lineage>
</organism>
<name>A0AAW2EIR4_9HYME</name>
<comment type="caution">
    <text evidence="2">The sequence shown here is derived from an EMBL/GenBank/DDBJ whole genome shotgun (WGS) entry which is preliminary data.</text>
</comment>
<evidence type="ECO:0000313" key="2">
    <source>
        <dbReference type="EMBL" id="KAL0103082.1"/>
    </source>
</evidence>
<keyword evidence="3" id="KW-1185">Reference proteome</keyword>
<feature type="region of interest" description="Disordered" evidence="1">
    <location>
        <begin position="61"/>
        <end position="91"/>
    </location>
</feature>
<sequence length="135" mass="15329">MTTVDHRQTHPAHNDRSCNYSRTSLSRTLGRSRGSSARIDSPSPRLILVIRDEDRLVARMRERGRMGGKEGGREREREKGREEARDSGGAILPQTMQVRMYVHRKADKAAVFPLNCEIVASESRKPQRSSGQERT</sequence>
<feature type="compositionally biased region" description="Low complexity" evidence="1">
    <location>
        <begin position="21"/>
        <end position="36"/>
    </location>
</feature>
<proteinExistence type="predicted"/>
<feature type="compositionally biased region" description="Basic and acidic residues" evidence="1">
    <location>
        <begin position="1"/>
        <end position="16"/>
    </location>
</feature>
<reference evidence="2 3" key="1">
    <citation type="submission" date="2023-03" db="EMBL/GenBank/DDBJ databases">
        <title>High recombination rates correlate with genetic variation in Cardiocondyla obscurior ants.</title>
        <authorList>
            <person name="Errbii M."/>
        </authorList>
    </citation>
    <scope>NUCLEOTIDE SEQUENCE [LARGE SCALE GENOMIC DNA]</scope>
    <source>
        <strain evidence="2">Alpha-2009</strain>
        <tissue evidence="2">Whole body</tissue>
    </source>
</reference>
<dbReference type="EMBL" id="JADYXP020000022">
    <property type="protein sequence ID" value="KAL0103082.1"/>
    <property type="molecule type" value="Genomic_DNA"/>
</dbReference>
<evidence type="ECO:0000313" key="3">
    <source>
        <dbReference type="Proteomes" id="UP001430953"/>
    </source>
</evidence>